<evidence type="ECO:0000259" key="3">
    <source>
        <dbReference type="PROSITE" id="PS50217"/>
    </source>
</evidence>
<feature type="domain" description="BZIP" evidence="3">
    <location>
        <begin position="109"/>
        <end position="167"/>
    </location>
</feature>
<sequence>MEYISKPALIPDIANNFNLEEMSWEFLNSCDNSNFIFATADHPNPHLLPIRPTSDRDSHMHGGSTSKSSPSCSDASIIPTRPPMEQVSYAIGPDPSQECLSETARSILQRRTQNRVAQRTYRLRREEERKELRRKLDEAEKESLELRETCNELIVVISELRKHITRLERDNLSLRVIKSHNHKESVDQHRGRVILPI</sequence>
<reference evidence="4 5" key="1">
    <citation type="journal article" date="2015" name="Environ. Microbiol.">
        <title>Metagenome sequence of Elaphomyces granulatus from sporocarp tissue reveals Ascomycota ectomycorrhizal fingerprints of genome expansion and a Proteobacteria-rich microbiome.</title>
        <authorList>
            <person name="Quandt C.A."/>
            <person name="Kohler A."/>
            <person name="Hesse C.N."/>
            <person name="Sharpton T.J."/>
            <person name="Martin F."/>
            <person name="Spatafora J.W."/>
        </authorList>
    </citation>
    <scope>NUCLEOTIDE SEQUENCE [LARGE SCALE GENOMIC DNA]</scope>
    <source>
        <strain evidence="4 5">OSC145934</strain>
    </source>
</reference>
<dbReference type="EMBL" id="NPHW01005171">
    <property type="protein sequence ID" value="OXV07030.1"/>
    <property type="molecule type" value="Genomic_DNA"/>
</dbReference>
<evidence type="ECO:0000313" key="4">
    <source>
        <dbReference type="EMBL" id="OXV07030.1"/>
    </source>
</evidence>
<dbReference type="InterPro" id="IPR004827">
    <property type="entry name" value="bZIP"/>
</dbReference>
<protein>
    <recommendedName>
        <fullName evidence="3">BZIP domain-containing protein</fullName>
    </recommendedName>
</protein>
<dbReference type="InterPro" id="IPR046347">
    <property type="entry name" value="bZIP_sf"/>
</dbReference>
<dbReference type="PROSITE" id="PS00036">
    <property type="entry name" value="BZIP_BASIC"/>
    <property type="match status" value="1"/>
</dbReference>
<evidence type="ECO:0000256" key="1">
    <source>
        <dbReference type="SAM" id="Coils"/>
    </source>
</evidence>
<evidence type="ECO:0000256" key="2">
    <source>
        <dbReference type="SAM" id="MobiDB-lite"/>
    </source>
</evidence>
<name>A0A232LS90_9EURO</name>
<feature type="region of interest" description="Disordered" evidence="2">
    <location>
        <begin position="47"/>
        <end position="74"/>
    </location>
</feature>
<accession>A0A232LS90</accession>
<keyword evidence="1" id="KW-0175">Coiled coil</keyword>
<dbReference type="Proteomes" id="UP000243515">
    <property type="component" value="Unassembled WGS sequence"/>
</dbReference>
<feature type="compositionally biased region" description="Low complexity" evidence="2">
    <location>
        <begin position="64"/>
        <end position="74"/>
    </location>
</feature>
<dbReference type="PROSITE" id="PS50217">
    <property type="entry name" value="BZIP"/>
    <property type="match status" value="1"/>
</dbReference>
<dbReference type="Gene3D" id="1.20.5.170">
    <property type="match status" value="1"/>
</dbReference>
<feature type="coiled-coil region" evidence="1">
    <location>
        <begin position="122"/>
        <end position="156"/>
    </location>
</feature>
<evidence type="ECO:0000313" key="5">
    <source>
        <dbReference type="Proteomes" id="UP000243515"/>
    </source>
</evidence>
<dbReference type="SUPFAM" id="SSF57959">
    <property type="entry name" value="Leucine zipper domain"/>
    <property type="match status" value="1"/>
</dbReference>
<dbReference type="AlphaFoldDB" id="A0A232LS90"/>
<keyword evidence="5" id="KW-1185">Reference proteome</keyword>
<organism evidence="4 5">
    <name type="scientific">Elaphomyces granulatus</name>
    <dbReference type="NCBI Taxonomy" id="519963"/>
    <lineage>
        <taxon>Eukaryota</taxon>
        <taxon>Fungi</taxon>
        <taxon>Dikarya</taxon>
        <taxon>Ascomycota</taxon>
        <taxon>Pezizomycotina</taxon>
        <taxon>Eurotiomycetes</taxon>
        <taxon>Eurotiomycetidae</taxon>
        <taxon>Eurotiales</taxon>
        <taxon>Elaphomycetaceae</taxon>
        <taxon>Elaphomyces</taxon>
    </lineage>
</organism>
<dbReference type="GO" id="GO:0003700">
    <property type="term" value="F:DNA-binding transcription factor activity"/>
    <property type="evidence" value="ECO:0007669"/>
    <property type="project" value="InterPro"/>
</dbReference>
<proteinExistence type="predicted"/>
<comment type="caution">
    <text evidence="4">The sequence shown here is derived from an EMBL/GenBank/DDBJ whole genome shotgun (WGS) entry which is preliminary data.</text>
</comment>
<gene>
    <name evidence="4" type="ORF">Egran_05206</name>
</gene>